<dbReference type="Pfam" id="PF13279">
    <property type="entry name" value="4HBT_2"/>
    <property type="match status" value="1"/>
</dbReference>
<dbReference type="CDD" id="cd00586">
    <property type="entry name" value="4HBT"/>
    <property type="match status" value="1"/>
</dbReference>
<evidence type="ECO:0000256" key="1">
    <source>
        <dbReference type="ARBA" id="ARBA00005953"/>
    </source>
</evidence>
<comment type="similarity">
    <text evidence="1">Belongs to the 4-hydroxybenzoyl-CoA thioesterase family.</text>
</comment>
<evidence type="ECO:0000313" key="3">
    <source>
        <dbReference type="EMBL" id="SJZ55047.1"/>
    </source>
</evidence>
<dbReference type="Gene3D" id="3.10.129.10">
    <property type="entry name" value="Hotdog Thioesterase"/>
    <property type="match status" value="1"/>
</dbReference>
<dbReference type="SUPFAM" id="SSF54637">
    <property type="entry name" value="Thioesterase/thiol ester dehydrase-isomerase"/>
    <property type="match status" value="1"/>
</dbReference>
<accession>A0A1T4LKI4</accession>
<dbReference type="GO" id="GO:0047617">
    <property type="term" value="F:fatty acyl-CoA hydrolase activity"/>
    <property type="evidence" value="ECO:0007669"/>
    <property type="project" value="TreeGrafter"/>
</dbReference>
<reference evidence="3 4" key="1">
    <citation type="submission" date="2017-02" db="EMBL/GenBank/DDBJ databases">
        <authorList>
            <person name="Peterson S.W."/>
        </authorList>
    </citation>
    <scope>NUCLEOTIDE SEQUENCE [LARGE SCALE GENOMIC DNA]</scope>
    <source>
        <strain evidence="3 4">ATCC 700135</strain>
    </source>
</reference>
<organism evidence="3 4">
    <name type="scientific">Porphyromonas cangingivalis</name>
    <dbReference type="NCBI Taxonomy" id="36874"/>
    <lineage>
        <taxon>Bacteria</taxon>
        <taxon>Pseudomonadati</taxon>
        <taxon>Bacteroidota</taxon>
        <taxon>Bacteroidia</taxon>
        <taxon>Bacteroidales</taxon>
        <taxon>Porphyromonadaceae</taxon>
        <taxon>Porphyromonas</taxon>
    </lineage>
</organism>
<proteinExistence type="inferred from homology"/>
<dbReference type="PANTHER" id="PTHR31793">
    <property type="entry name" value="4-HYDROXYBENZOYL-COA THIOESTERASE FAMILY MEMBER"/>
    <property type="match status" value="1"/>
</dbReference>
<dbReference type="InterPro" id="IPR050563">
    <property type="entry name" value="4-hydroxybenzoyl-CoA_TE"/>
</dbReference>
<dbReference type="PANTHER" id="PTHR31793:SF27">
    <property type="entry name" value="NOVEL THIOESTERASE SUPERFAMILY DOMAIN AND SAPOSIN A-TYPE DOMAIN CONTAINING PROTEIN (0610012H03RIK)"/>
    <property type="match status" value="1"/>
</dbReference>
<evidence type="ECO:0000313" key="4">
    <source>
        <dbReference type="Proteomes" id="UP000189956"/>
    </source>
</evidence>
<dbReference type="InterPro" id="IPR029069">
    <property type="entry name" value="HotDog_dom_sf"/>
</dbReference>
<dbReference type="EMBL" id="FUWL01000008">
    <property type="protein sequence ID" value="SJZ55047.1"/>
    <property type="molecule type" value="Genomic_DNA"/>
</dbReference>
<name>A0A1T4LKI4_PORCN</name>
<dbReference type="Proteomes" id="UP000189956">
    <property type="component" value="Unassembled WGS sequence"/>
</dbReference>
<sequence>MMKKLPEKKYAYLIEMKVRDYECDLQGVVNNANYQRYMEHARHEFLETLGDNFSRMHDNGYDAMVARVEIDYKKSLRSGDHFFVGLNLHKQGPKLIFEQDVINCGTMEIAAKGKISVVVVKDGVLTRGEYLDEMIADYVTKA</sequence>
<dbReference type="AlphaFoldDB" id="A0A1T4LKI4"/>
<protein>
    <submittedName>
        <fullName evidence="3">Acyl-CoA thioester hydrolase</fullName>
    </submittedName>
</protein>
<evidence type="ECO:0000256" key="2">
    <source>
        <dbReference type="ARBA" id="ARBA00022801"/>
    </source>
</evidence>
<gene>
    <name evidence="3" type="ORF">SAMN02745205_01167</name>
</gene>
<keyword evidence="2 3" id="KW-0378">Hydrolase</keyword>